<reference evidence="1 2" key="1">
    <citation type="journal article" date="2016" name="Appl. Environ. Microbiol.">
        <title>Lack of Overt Genome Reduction in the Bryostatin-Producing Bryozoan Symbiont "Candidatus Endobugula sertula".</title>
        <authorList>
            <person name="Miller I.J."/>
            <person name="Vanee N."/>
            <person name="Fong S.S."/>
            <person name="Lim-Fong G.E."/>
            <person name="Kwan J.C."/>
        </authorList>
    </citation>
    <scope>NUCLEOTIDE SEQUENCE [LARGE SCALE GENOMIC DNA]</scope>
    <source>
        <strain evidence="1">AB1-4</strain>
    </source>
</reference>
<name>A0A1D2QSR1_9GAMM</name>
<dbReference type="Proteomes" id="UP000242502">
    <property type="component" value="Unassembled WGS sequence"/>
</dbReference>
<comment type="caution">
    <text evidence="1">The sequence shown here is derived from an EMBL/GenBank/DDBJ whole genome shotgun (WGS) entry which is preliminary data.</text>
</comment>
<organism evidence="1 2">
    <name type="scientific">Candidatus Endobugula sertula</name>
    <name type="common">Bugula neritina bacterial symbiont</name>
    <dbReference type="NCBI Taxonomy" id="62101"/>
    <lineage>
        <taxon>Bacteria</taxon>
        <taxon>Pseudomonadati</taxon>
        <taxon>Pseudomonadota</taxon>
        <taxon>Gammaproteobacteria</taxon>
        <taxon>Cellvibrionales</taxon>
        <taxon>Cellvibrionaceae</taxon>
        <taxon>Candidatus Endobugula</taxon>
    </lineage>
</organism>
<evidence type="ECO:0008006" key="3">
    <source>
        <dbReference type="Google" id="ProtNLM"/>
    </source>
</evidence>
<dbReference type="AlphaFoldDB" id="A0A1D2QSR1"/>
<gene>
    <name evidence="1" type="ORF">AB835_03160</name>
</gene>
<dbReference type="EMBL" id="MDLC01000007">
    <property type="protein sequence ID" value="ODS24594.1"/>
    <property type="molecule type" value="Genomic_DNA"/>
</dbReference>
<accession>A0A1D2QSR1</accession>
<proteinExistence type="predicted"/>
<evidence type="ECO:0000313" key="1">
    <source>
        <dbReference type="EMBL" id="ODS24594.1"/>
    </source>
</evidence>
<protein>
    <recommendedName>
        <fullName evidence="3">DUF4178 domain-containing protein</fullName>
    </recommendedName>
</protein>
<dbReference type="STRING" id="62101.AB835_03160"/>
<sequence>MKKLFKALFSSDKADQKPRSLDKLSDLHIDDYIKLNDSFALPKELRGKTFQVNSIDSYYYGEKLSVEWTLKGETQKKVYLSLSDLGDEDRIVLSYQLNKKEVETVFGWDNIKQQYHEDYEGPLVCKNSALFEGWLDKEYYRRECAAKAVYFDRDCRRQHQPTGGESLTYYEFYNDDEGRSMDVEIWSQDEIDVFISILRPESDVHEFWPAT</sequence>
<evidence type="ECO:0000313" key="2">
    <source>
        <dbReference type="Proteomes" id="UP000242502"/>
    </source>
</evidence>